<dbReference type="RefSeq" id="WP_115558492.1">
    <property type="nucleotide sequence ID" value="NZ_CP031376.1"/>
</dbReference>
<evidence type="ECO:0000313" key="2">
    <source>
        <dbReference type="EMBL" id="AXK51598.1"/>
    </source>
</evidence>
<dbReference type="AlphaFoldDB" id="A0A345Z4R9"/>
<proteinExistence type="predicted"/>
<keyword evidence="1" id="KW-0732">Signal</keyword>
<keyword evidence="3" id="KW-1185">Reference proteome</keyword>
<organism evidence="2 3">
    <name type="scientific">Spiroplasma alleghenense</name>
    <dbReference type="NCBI Taxonomy" id="216931"/>
    <lineage>
        <taxon>Bacteria</taxon>
        <taxon>Bacillati</taxon>
        <taxon>Mycoplasmatota</taxon>
        <taxon>Mollicutes</taxon>
        <taxon>Entomoplasmatales</taxon>
        <taxon>Spiroplasmataceae</taxon>
        <taxon>Spiroplasma</taxon>
    </lineage>
</organism>
<evidence type="ECO:0000313" key="3">
    <source>
        <dbReference type="Proteomes" id="UP000254792"/>
    </source>
</evidence>
<accession>A0A345Z4R9</accession>
<feature type="chain" id="PRO_5016692845" evidence="1">
    <location>
        <begin position="30"/>
        <end position="553"/>
    </location>
</feature>
<dbReference type="Proteomes" id="UP000254792">
    <property type="component" value="Chromosome"/>
</dbReference>
<gene>
    <name evidence="2" type="ORF">SALLE_v1c09280</name>
</gene>
<reference evidence="2 3" key="1">
    <citation type="submission" date="2018-07" db="EMBL/GenBank/DDBJ databases">
        <title>Complete genome sequence of Spiroplasma alleghenense PLHS-1 (ATCC 51752).</title>
        <authorList>
            <person name="Chou L."/>
            <person name="Lee T.-Y."/>
            <person name="Tsai Y.-M."/>
            <person name="Kuo C.-H."/>
        </authorList>
    </citation>
    <scope>NUCLEOTIDE SEQUENCE [LARGE SCALE GENOMIC DNA]</scope>
    <source>
        <strain evidence="2 3">PLHS-1</strain>
    </source>
</reference>
<name>A0A345Z4R9_9MOLU</name>
<dbReference type="EMBL" id="CP031376">
    <property type="protein sequence ID" value="AXK51598.1"/>
    <property type="molecule type" value="Genomic_DNA"/>
</dbReference>
<protein>
    <submittedName>
        <fullName evidence="2">Uncharacterized protein</fullName>
    </submittedName>
</protein>
<sequence>MKIKSNKKTYLWLGVFGSLALVASSSAILANSLSHNNNPQIQLKNNYDFTSKQQVISSFQKADIEEELIALYLNELEKVSTNSFYKSMVQNSDFVDVNLQIQNEISSRLVTRNYSEGQVREQIGFVKNILFQNILAYENLVSSDDYDQIMKIEFFKYNFDEWSNLNNVEKYKYIYDYRETLVSVLQNLIKTKEIKQELMKREFEANLDTIKENEERITVIDEQTRDADNSIKELAVEIENVDYLDNSLINEITENNDKFVDVTARYALAMTQGSITIGVTAWSFFWPPATLAAIAAGKIFELDVKLFKNSIVYSKSELEKSIDFISNVFKKIKYSVPIIKIFIKNLNLSNNLSEFFGKTIIIVDRLIKAFNILITAATMGFITDNYIKSKKEFNETSKKIEKQSLDTSKGEIDSITSKIRLFDNEIFNLLFEKNNLNFENKIAKIKNSDLKVFNQEIELNFSDMDKKFSAGNLIQENDIFFKNQNNEKSYYNSIELTEKYISSRKEVNQSIDVLKNKLDKFNSEYTYSDKIYWQTIFEDIYIKNINILNNLFY</sequence>
<dbReference type="KEGG" id="salx:SALLE_v1c09280"/>
<evidence type="ECO:0000256" key="1">
    <source>
        <dbReference type="SAM" id="SignalP"/>
    </source>
</evidence>
<feature type="signal peptide" evidence="1">
    <location>
        <begin position="1"/>
        <end position="29"/>
    </location>
</feature>